<evidence type="ECO:0000313" key="13">
    <source>
        <dbReference type="EMBL" id="CAH8306288.1"/>
    </source>
</evidence>
<proteinExistence type="inferred from homology"/>
<gene>
    <name evidence="13" type="ORF">ERUC_LOCUS4415</name>
</gene>
<evidence type="ECO:0000259" key="12">
    <source>
        <dbReference type="Pfam" id="PF17766"/>
    </source>
</evidence>
<dbReference type="InterPro" id="IPR037045">
    <property type="entry name" value="S8pro/Inhibitor_I9_sf"/>
</dbReference>
<dbReference type="Gene3D" id="2.60.40.2310">
    <property type="match status" value="1"/>
</dbReference>
<dbReference type="InterPro" id="IPR023828">
    <property type="entry name" value="Peptidase_S8_Ser-AS"/>
</dbReference>
<keyword evidence="6" id="KW-0325">Glycoprotein</keyword>
<evidence type="ECO:0000256" key="3">
    <source>
        <dbReference type="ARBA" id="ARBA00022729"/>
    </source>
</evidence>
<name>A0ABC8J2U4_ERUVS</name>
<feature type="active site" description="Charge relay system" evidence="7 8">
    <location>
        <position position="522"/>
    </location>
</feature>
<dbReference type="Gene3D" id="3.40.50.200">
    <property type="entry name" value="Peptidase S8/S53 domain"/>
    <property type="match status" value="1"/>
</dbReference>
<dbReference type="EMBL" id="CAKOAT010064044">
    <property type="protein sequence ID" value="CAH8306288.1"/>
    <property type="molecule type" value="Genomic_DNA"/>
</dbReference>
<feature type="chain" id="PRO_5044793784" evidence="9">
    <location>
        <begin position="26"/>
        <end position="736"/>
    </location>
</feature>
<dbReference type="SUPFAM" id="SSF52743">
    <property type="entry name" value="Subtilisin-like"/>
    <property type="match status" value="1"/>
</dbReference>
<dbReference type="InterPro" id="IPR036852">
    <property type="entry name" value="Peptidase_S8/S53_dom_sf"/>
</dbReference>
<keyword evidence="5 8" id="KW-0720">Serine protease</keyword>
<comment type="similarity">
    <text evidence="1 8">Belongs to the peptidase S8 family.</text>
</comment>
<evidence type="ECO:0000256" key="8">
    <source>
        <dbReference type="PROSITE-ProRule" id="PRU01240"/>
    </source>
</evidence>
<dbReference type="GO" id="GO:0004252">
    <property type="term" value="F:serine-type endopeptidase activity"/>
    <property type="evidence" value="ECO:0007669"/>
    <property type="project" value="UniProtKB-UniRule"/>
</dbReference>
<organism evidence="13 14">
    <name type="scientific">Eruca vesicaria subsp. sativa</name>
    <name type="common">Garden rocket</name>
    <name type="synonym">Eruca sativa</name>
    <dbReference type="NCBI Taxonomy" id="29727"/>
    <lineage>
        <taxon>Eukaryota</taxon>
        <taxon>Viridiplantae</taxon>
        <taxon>Streptophyta</taxon>
        <taxon>Embryophyta</taxon>
        <taxon>Tracheophyta</taxon>
        <taxon>Spermatophyta</taxon>
        <taxon>Magnoliopsida</taxon>
        <taxon>eudicotyledons</taxon>
        <taxon>Gunneridae</taxon>
        <taxon>Pentapetalae</taxon>
        <taxon>rosids</taxon>
        <taxon>malvids</taxon>
        <taxon>Brassicales</taxon>
        <taxon>Brassicaceae</taxon>
        <taxon>Brassiceae</taxon>
        <taxon>Eruca</taxon>
    </lineage>
</organism>
<dbReference type="CDD" id="cd04852">
    <property type="entry name" value="Peptidases_S8_3"/>
    <property type="match status" value="1"/>
</dbReference>
<sequence length="736" mass="77771">MGKLRAPSSCLLSCLIVLFLSSVSAVTDDGQDRQVYIVYMGSLPSRADYKPMSDHMSILQEVTGESSIEGRLVRSYKRSFNGFAARLTASELKHVAEMEGVVSVFPNKMLQLYTTWSWDFMGLKQGTSTKRNSTVESDTIIGVIDTGITPESESFSDQGFGPPPTKWKGVCSGGENFTCNNKLIGARDYTSEGARDNEGHGTHTASTAAGNAVAGTSFFGIGNGTVRGGVPASRIAAYKVCIPTGCSSEALLSAFDDAIADGVDIITISIGGKKASMYENDPIAIGAFHAMAKGILTVTAAGNSGPEASTVSAVAPWMLTVGASTTDRGFVTKVVLGNGTTLVGKSVNAFDMKGKKYSLVYGKSAASSNCSAGMAELCKPGCLEKSLVKGKILVCGGPGGLKVVKSVEAIAIIYKTPKPDVSFVLPLPASGLPEEEFESLVSYIDSEGSPQAAVLKTEQFFNSTPFVMASFSSRGPNTVAADILKPDITAPGVEILAAFSPIGEPSINDTRHVKYSVLSGTSMACPHVAGVAAYIKTFYPKWSPSMIQSAIMTTSWRLNATGAGVASTDFAYGSGHVDPTASLDPGLVYELQKEDHIAFLCGMNYTSDILKIISGESVTCSEEKEFQARNLNYPSMSAKLSRSDNPFTVTFNRTVTNVGAPNATYTSKVVHVHASELSAKVTPSVLTFKKVNEKQSFVVTVTGSDLAPELPSSAYLVWSDGKHNVRSPIVVYTDAY</sequence>
<dbReference type="InterPro" id="IPR041469">
    <property type="entry name" value="Subtilisin-like_FN3"/>
</dbReference>
<dbReference type="PRINTS" id="PR00723">
    <property type="entry name" value="SUBTILISIN"/>
</dbReference>
<feature type="signal peptide" evidence="9">
    <location>
        <begin position="1"/>
        <end position="25"/>
    </location>
</feature>
<dbReference type="PROSITE" id="PS51892">
    <property type="entry name" value="SUBTILASE"/>
    <property type="match status" value="1"/>
</dbReference>
<dbReference type="FunFam" id="3.30.70.80:FF:000002">
    <property type="entry name" value="Subtilisin-like protease SBT5.3"/>
    <property type="match status" value="1"/>
</dbReference>
<feature type="domain" description="Peptidase S8/S53" evidence="10">
    <location>
        <begin position="137"/>
        <end position="575"/>
    </location>
</feature>
<dbReference type="Pfam" id="PF05922">
    <property type="entry name" value="Inhibitor_I9"/>
    <property type="match status" value="1"/>
</dbReference>
<dbReference type="FunFam" id="2.60.40.2310:FF:000001">
    <property type="entry name" value="Subtilisin-like protease SBT1.5"/>
    <property type="match status" value="1"/>
</dbReference>
<evidence type="ECO:0000256" key="5">
    <source>
        <dbReference type="ARBA" id="ARBA00022825"/>
    </source>
</evidence>
<feature type="domain" description="Inhibitor I9" evidence="11">
    <location>
        <begin position="35"/>
        <end position="112"/>
    </location>
</feature>
<comment type="caution">
    <text evidence="13">The sequence shown here is derived from an EMBL/GenBank/DDBJ whole genome shotgun (WGS) entry which is preliminary data.</text>
</comment>
<evidence type="ECO:0000313" key="14">
    <source>
        <dbReference type="Proteomes" id="UP001642260"/>
    </source>
</evidence>
<dbReference type="InterPro" id="IPR034197">
    <property type="entry name" value="Peptidases_S8_3"/>
</dbReference>
<dbReference type="InterPro" id="IPR045051">
    <property type="entry name" value="SBT"/>
</dbReference>
<protein>
    <submittedName>
        <fullName evidence="13">Uncharacterized protein</fullName>
    </submittedName>
</protein>
<dbReference type="Gene3D" id="3.50.30.30">
    <property type="match status" value="1"/>
</dbReference>
<evidence type="ECO:0000256" key="2">
    <source>
        <dbReference type="ARBA" id="ARBA00022670"/>
    </source>
</evidence>
<evidence type="ECO:0000259" key="10">
    <source>
        <dbReference type="Pfam" id="PF00082"/>
    </source>
</evidence>
<evidence type="ECO:0000256" key="9">
    <source>
        <dbReference type="SAM" id="SignalP"/>
    </source>
</evidence>
<evidence type="ECO:0000259" key="11">
    <source>
        <dbReference type="Pfam" id="PF05922"/>
    </source>
</evidence>
<dbReference type="Pfam" id="PF00082">
    <property type="entry name" value="Peptidase_S8"/>
    <property type="match status" value="1"/>
</dbReference>
<dbReference type="Pfam" id="PF17766">
    <property type="entry name" value="fn3_6"/>
    <property type="match status" value="1"/>
</dbReference>
<feature type="active site" description="Charge relay system" evidence="7 8">
    <location>
        <position position="145"/>
    </location>
</feature>
<evidence type="ECO:0000256" key="1">
    <source>
        <dbReference type="ARBA" id="ARBA00011073"/>
    </source>
</evidence>
<evidence type="ECO:0000256" key="7">
    <source>
        <dbReference type="PIRSR" id="PIRSR615500-1"/>
    </source>
</evidence>
<dbReference type="InterPro" id="IPR000209">
    <property type="entry name" value="Peptidase_S8/S53_dom"/>
</dbReference>
<feature type="domain" description="Subtilisin-like protease fibronectin type-III" evidence="12">
    <location>
        <begin position="630"/>
        <end position="731"/>
    </location>
</feature>
<dbReference type="CDD" id="cd02120">
    <property type="entry name" value="PA_subtilisin_like"/>
    <property type="match status" value="1"/>
</dbReference>
<reference evidence="13 14" key="1">
    <citation type="submission" date="2022-03" db="EMBL/GenBank/DDBJ databases">
        <authorList>
            <person name="Macdonald S."/>
            <person name="Ahmed S."/>
            <person name="Newling K."/>
        </authorList>
    </citation>
    <scope>NUCLEOTIDE SEQUENCE [LARGE SCALE GENOMIC DNA]</scope>
</reference>
<dbReference type="PANTHER" id="PTHR10795">
    <property type="entry name" value="PROPROTEIN CONVERTASE SUBTILISIN/KEXIN"/>
    <property type="match status" value="1"/>
</dbReference>
<keyword evidence="3 9" id="KW-0732">Signal</keyword>
<keyword evidence="4 8" id="KW-0378">Hydrolase</keyword>
<evidence type="ECO:0000256" key="6">
    <source>
        <dbReference type="ARBA" id="ARBA00023180"/>
    </source>
</evidence>
<dbReference type="AlphaFoldDB" id="A0ABC8J2U4"/>
<evidence type="ECO:0000256" key="4">
    <source>
        <dbReference type="ARBA" id="ARBA00022801"/>
    </source>
</evidence>
<keyword evidence="14" id="KW-1185">Reference proteome</keyword>
<keyword evidence="2 8" id="KW-0645">Protease</keyword>
<dbReference type="PROSITE" id="PS00138">
    <property type="entry name" value="SUBTILASE_SER"/>
    <property type="match status" value="1"/>
</dbReference>
<dbReference type="GO" id="GO:0006508">
    <property type="term" value="P:proteolysis"/>
    <property type="evidence" value="ECO:0007669"/>
    <property type="project" value="UniProtKB-KW"/>
</dbReference>
<dbReference type="Proteomes" id="UP001642260">
    <property type="component" value="Unassembled WGS sequence"/>
</dbReference>
<dbReference type="Gene3D" id="3.30.70.80">
    <property type="entry name" value="Peptidase S8 propeptide/proteinase inhibitor I9"/>
    <property type="match status" value="1"/>
</dbReference>
<dbReference type="InterPro" id="IPR010259">
    <property type="entry name" value="S8pro/Inhibitor_I9"/>
</dbReference>
<dbReference type="InterPro" id="IPR015500">
    <property type="entry name" value="Peptidase_S8_subtilisin-rel"/>
</dbReference>
<accession>A0ABC8J2U4</accession>
<feature type="active site" description="Charge relay system" evidence="7 8">
    <location>
        <position position="200"/>
    </location>
</feature>